<keyword evidence="1" id="KW-0143">Chaperone</keyword>
<accession>A0A368TQA0</accession>
<dbReference type="SMART" id="SM00271">
    <property type="entry name" value="DnaJ"/>
    <property type="match status" value="1"/>
</dbReference>
<dbReference type="RefSeq" id="WP_114488216.1">
    <property type="nucleotide sequence ID" value="NZ_CBCSHM010000058.1"/>
</dbReference>
<evidence type="ECO:0000313" key="5">
    <source>
        <dbReference type="Proteomes" id="UP000253204"/>
    </source>
</evidence>
<evidence type="ECO:0000259" key="3">
    <source>
        <dbReference type="PROSITE" id="PS50076"/>
    </source>
</evidence>
<sequence length="97" mass="11043">MRNPYLVLGVDARADDATIERAYREALKRHSPERDPQGFQAAQAAYEKTATRRKRLAFELFDAQPPTPEDLLDRASPIKTPQRPPRALFNPLLRGES</sequence>
<dbReference type="InterPro" id="IPR036869">
    <property type="entry name" value="J_dom_sf"/>
</dbReference>
<dbReference type="EMBL" id="QPIJ01000059">
    <property type="protein sequence ID" value="RCV86770.1"/>
    <property type="molecule type" value="Genomic_DNA"/>
</dbReference>
<organism evidence="4 5">
    <name type="scientific">Vreelandella rituensis</name>
    <dbReference type="NCBI Taxonomy" id="2282306"/>
    <lineage>
        <taxon>Bacteria</taxon>
        <taxon>Pseudomonadati</taxon>
        <taxon>Pseudomonadota</taxon>
        <taxon>Gammaproteobacteria</taxon>
        <taxon>Oceanospirillales</taxon>
        <taxon>Halomonadaceae</taxon>
        <taxon>Vreelandella</taxon>
    </lineage>
</organism>
<keyword evidence="5" id="KW-1185">Reference proteome</keyword>
<gene>
    <name evidence="4" type="ORF">DU506_17760</name>
</gene>
<evidence type="ECO:0000256" key="2">
    <source>
        <dbReference type="SAM" id="MobiDB-lite"/>
    </source>
</evidence>
<evidence type="ECO:0000313" key="4">
    <source>
        <dbReference type="EMBL" id="RCV86770.1"/>
    </source>
</evidence>
<dbReference type="CDD" id="cd06257">
    <property type="entry name" value="DnaJ"/>
    <property type="match status" value="1"/>
</dbReference>
<dbReference type="InterPro" id="IPR001623">
    <property type="entry name" value="DnaJ_domain"/>
</dbReference>
<dbReference type="AlphaFoldDB" id="A0A368TQA0"/>
<proteinExistence type="predicted"/>
<dbReference type="Proteomes" id="UP000253204">
    <property type="component" value="Unassembled WGS sequence"/>
</dbReference>
<reference evidence="4 5" key="1">
    <citation type="submission" date="2018-07" db="EMBL/GenBank/DDBJ databases">
        <title>Halomonas rutogse sp. nov., isolated from Lake TangqianCo on Tibetan Plateau.</title>
        <authorList>
            <person name="Lu H."/>
            <person name="Xing P."/>
            <person name="Wu Q."/>
        </authorList>
    </citation>
    <scope>NUCLEOTIDE SEQUENCE [LARGE SCALE GENOMIC DNA]</scope>
    <source>
        <strain evidence="4 5">TQ8S</strain>
    </source>
</reference>
<feature type="region of interest" description="Disordered" evidence="2">
    <location>
        <begin position="62"/>
        <end position="97"/>
    </location>
</feature>
<dbReference type="Gene3D" id="1.10.287.110">
    <property type="entry name" value="DnaJ domain"/>
    <property type="match status" value="1"/>
</dbReference>
<dbReference type="SUPFAM" id="SSF46565">
    <property type="entry name" value="Chaperone J-domain"/>
    <property type="match status" value="1"/>
</dbReference>
<name>A0A368TQA0_9GAMM</name>
<evidence type="ECO:0000256" key="1">
    <source>
        <dbReference type="ARBA" id="ARBA00023186"/>
    </source>
</evidence>
<dbReference type="OrthoDB" id="5771095at2"/>
<protein>
    <submittedName>
        <fullName evidence="4">J domain-containing protein</fullName>
    </submittedName>
</protein>
<dbReference type="PROSITE" id="PS50076">
    <property type="entry name" value="DNAJ_2"/>
    <property type="match status" value="1"/>
</dbReference>
<comment type="caution">
    <text evidence="4">The sequence shown here is derived from an EMBL/GenBank/DDBJ whole genome shotgun (WGS) entry which is preliminary data.</text>
</comment>
<feature type="domain" description="J" evidence="3">
    <location>
        <begin position="3"/>
        <end position="62"/>
    </location>
</feature>